<feature type="compositionally biased region" description="Acidic residues" evidence="6">
    <location>
        <begin position="220"/>
        <end position="239"/>
    </location>
</feature>
<evidence type="ECO:0000259" key="7">
    <source>
        <dbReference type="PROSITE" id="PS50954"/>
    </source>
</evidence>
<gene>
    <name evidence="8" type="primary">LEMD3</name>
</gene>
<feature type="domain" description="LEM" evidence="7">
    <location>
        <begin position="9"/>
        <end position="53"/>
    </location>
</feature>
<dbReference type="EMBL" id="AAGW02035168">
    <property type="status" value="NOT_ANNOTATED_CDS"/>
    <property type="molecule type" value="Genomic_DNA"/>
</dbReference>
<feature type="region of interest" description="Disordered" evidence="6">
    <location>
        <begin position="144"/>
        <end position="355"/>
    </location>
</feature>
<dbReference type="GO" id="GO:0030514">
    <property type="term" value="P:negative regulation of BMP signaling pathway"/>
    <property type="evidence" value="ECO:0007669"/>
    <property type="project" value="TreeGrafter"/>
</dbReference>
<evidence type="ECO:0000313" key="9">
    <source>
        <dbReference type="Proteomes" id="UP000001811"/>
    </source>
</evidence>
<feature type="region of interest" description="Disordered" evidence="6">
    <location>
        <begin position="107"/>
        <end position="132"/>
    </location>
</feature>
<reference evidence="8 9" key="1">
    <citation type="journal article" date="2011" name="Nature">
        <title>A high-resolution map of human evolutionary constraint using 29 mammals.</title>
        <authorList>
            <person name="Lindblad-Toh K."/>
            <person name="Garber M."/>
            <person name="Zuk O."/>
            <person name="Lin M.F."/>
            <person name="Parker B.J."/>
            <person name="Washietl S."/>
            <person name="Kheradpour P."/>
            <person name="Ernst J."/>
            <person name="Jordan G."/>
            <person name="Mauceli E."/>
            <person name="Ward L.D."/>
            <person name="Lowe C.B."/>
            <person name="Holloway A.K."/>
            <person name="Clamp M."/>
            <person name="Gnerre S."/>
            <person name="Alfoldi J."/>
            <person name="Beal K."/>
            <person name="Chang J."/>
            <person name="Clawson H."/>
            <person name="Cuff J."/>
            <person name="Di Palma F."/>
            <person name="Fitzgerald S."/>
            <person name="Flicek P."/>
            <person name="Guttman M."/>
            <person name="Hubisz M.J."/>
            <person name="Jaffe D.B."/>
            <person name="Jungreis I."/>
            <person name="Kent W.J."/>
            <person name="Kostka D."/>
            <person name="Lara M."/>
            <person name="Martins A.L."/>
            <person name="Massingham T."/>
            <person name="Moltke I."/>
            <person name="Raney B.J."/>
            <person name="Rasmussen M.D."/>
            <person name="Robinson J."/>
            <person name="Stark A."/>
            <person name="Vilella A.J."/>
            <person name="Wen J."/>
            <person name="Xie X."/>
            <person name="Zody M.C."/>
            <person name="Baldwin J."/>
            <person name="Bloom T."/>
            <person name="Chin C.W."/>
            <person name="Heiman D."/>
            <person name="Nicol R."/>
            <person name="Nusbaum C."/>
            <person name="Young S."/>
            <person name="Wilkinson J."/>
            <person name="Worley K.C."/>
            <person name="Kovar C.L."/>
            <person name="Muzny D.M."/>
            <person name="Gibbs R.A."/>
            <person name="Cree A."/>
            <person name="Dihn H.H."/>
            <person name="Fowler G."/>
            <person name="Jhangiani S."/>
            <person name="Joshi V."/>
            <person name="Lee S."/>
            <person name="Lewis L.R."/>
            <person name="Nazareth L.V."/>
            <person name="Okwuonu G."/>
            <person name="Santibanez J."/>
            <person name="Warren W.C."/>
            <person name="Mardis E.R."/>
            <person name="Weinstock G.M."/>
            <person name="Wilson R.K."/>
            <person name="Delehaunty K."/>
            <person name="Dooling D."/>
            <person name="Fronik C."/>
            <person name="Fulton L."/>
            <person name="Fulton B."/>
            <person name="Graves T."/>
            <person name="Minx P."/>
            <person name="Sodergren E."/>
            <person name="Birney E."/>
            <person name="Margulies E.H."/>
            <person name="Herrero J."/>
            <person name="Green E.D."/>
            <person name="Haussler D."/>
            <person name="Siepel A."/>
            <person name="Goldman N."/>
            <person name="Pollard K.S."/>
            <person name="Pedersen J.S."/>
            <person name="Lander E.S."/>
            <person name="Kellis M."/>
        </authorList>
    </citation>
    <scope>NUCLEOTIDE SEQUENCE [LARGE SCALE GENOMIC DNA]</scope>
    <source>
        <strain evidence="8 9">Thorbecke inbred</strain>
    </source>
</reference>
<dbReference type="CDD" id="cd12286">
    <property type="entry name" value="RRM_Man1"/>
    <property type="match status" value="1"/>
</dbReference>
<dbReference type="CDD" id="cd12942">
    <property type="entry name" value="LEM_Man1"/>
    <property type="match status" value="1"/>
</dbReference>
<keyword evidence="5" id="KW-0539">Nucleus</keyword>
<feature type="region of interest" description="Disordered" evidence="6">
    <location>
        <begin position="50"/>
        <end position="76"/>
    </location>
</feature>
<dbReference type="eggNOG" id="KOG0147">
    <property type="taxonomic scope" value="Eukaryota"/>
</dbReference>
<dbReference type="Ensembl" id="ENSOCUT00000033681.2">
    <property type="protein sequence ID" value="ENSOCUP00000026728.2"/>
    <property type="gene ID" value="ENSOCUG00000000776.4"/>
</dbReference>
<keyword evidence="9" id="KW-1185">Reference proteome</keyword>
<dbReference type="GO" id="GO:0006998">
    <property type="term" value="P:nuclear envelope organization"/>
    <property type="evidence" value="ECO:0007669"/>
    <property type="project" value="TreeGrafter"/>
</dbReference>
<proteinExistence type="predicted"/>
<dbReference type="Gene3D" id="1.10.720.40">
    <property type="match status" value="1"/>
</dbReference>
<organism evidence="8 9">
    <name type="scientific">Oryctolagus cuniculus</name>
    <name type="common">Rabbit</name>
    <dbReference type="NCBI Taxonomy" id="9986"/>
    <lineage>
        <taxon>Eukaryota</taxon>
        <taxon>Metazoa</taxon>
        <taxon>Chordata</taxon>
        <taxon>Craniata</taxon>
        <taxon>Vertebrata</taxon>
        <taxon>Euteleostomi</taxon>
        <taxon>Mammalia</taxon>
        <taxon>Eutheria</taxon>
        <taxon>Euarchontoglires</taxon>
        <taxon>Glires</taxon>
        <taxon>Lagomorpha</taxon>
        <taxon>Leporidae</taxon>
        <taxon>Oryctolagus</taxon>
    </lineage>
</organism>
<dbReference type="Bgee" id="ENSOCUG00000000776">
    <property type="expression patterns" value="Expressed in aorta and 15 other cell types or tissues"/>
</dbReference>
<sequence length="881" mass="96011">MAAAAAAAASAPQQLSDEELFSQLRRYGLSPGPVTESTRPVYLKKLKKLREEEQQQYRSGGRGTKTRNSNNNNTAAATVAAAAPAAAAAAMGMGVRPVSGDLSYFRTPGGLGRISASGPESPSGGPGGALAAPAVGSKVLLGFSSDESDVEASPRDQAGGGRKDRAALQYRGLKAPPAPLAASEVTNSNSAERRKPHAWWGARRAAGPELQIPSGKDGAAEDEEEERDDGEERDPEAEEPLWASRTVNGSRLLPYSCRENYSDSEEEDDDDVASARQVSKDDSLSRHRPRRSHSKALSPLTAKAAGSRLETSVPGGGGLAMNDRAAAAGSLDRSRNLEEAAAAEPGGGCDLVDSSPVPRFRGNAKKLAPLLTPPLTDMDPTLDSSSTGSLLKSNNHIGSGAFGVDSPKIYSNSFPPSPAGAATSSLRINHANHTGSNHTYLKNTYNKPKLSEPEEELLQQFKREEVSPTGSFSAHYLSMFLLTAACLFFLVLGLTYLGMRGTGVSEDGGLNIKKPFDEAFGKIQESEKNLIMSSLYKLHDRLAQLAGDHECGSSSQRTLSVQEAAAYLKDLGPEYEDIFNTSLQWILENGKDVGIRCVGYGPMEELTNITDVQFLQSTRPQMSFWCRFRRAFITVTHRLLLLCFDVLRSHNEACQENKDLQPYMPIPHVQDSLIQPHDRKKMKKVWDRAVDFLAANESRVRTETRRIGGADFLVWRWIQPSASCDKILVIPSKVWQGQAFHLDRRNSPPNSLTPCLKIRNMFDPVMEIGDQWHLAIQEAILEKCSDNDGIVHIAVDKNSREGCVYVKCLSPEYAGKAFKALHGSWFDGKLVTVKYLRLDRYHHRFPQALTCNTPLKPSNKHMNSMSHLRLRTGLANSQGGS</sequence>
<feature type="compositionally biased region" description="Acidic residues" evidence="6">
    <location>
        <begin position="262"/>
        <end position="272"/>
    </location>
</feature>
<dbReference type="GeneTree" id="ENSGT00940000157643"/>
<dbReference type="InterPro" id="IPR003887">
    <property type="entry name" value="LEM_dom"/>
</dbReference>
<evidence type="ECO:0000256" key="5">
    <source>
        <dbReference type="ARBA" id="ARBA00023242"/>
    </source>
</evidence>
<evidence type="ECO:0000256" key="1">
    <source>
        <dbReference type="ARBA" id="ARBA00004473"/>
    </source>
</evidence>
<dbReference type="FunFam" id="3.30.70.330:FF:000176">
    <property type="entry name" value="Inner nuclear membrane protein Man1"/>
    <property type="match status" value="1"/>
</dbReference>
<dbReference type="Gene3D" id="3.30.70.330">
    <property type="match status" value="1"/>
</dbReference>
<feature type="compositionally biased region" description="Low complexity" evidence="6">
    <location>
        <begin position="115"/>
        <end position="132"/>
    </location>
</feature>
<dbReference type="GO" id="GO:0031490">
    <property type="term" value="F:chromatin DNA binding"/>
    <property type="evidence" value="ECO:0007669"/>
    <property type="project" value="TreeGrafter"/>
</dbReference>
<dbReference type="SUPFAM" id="SSF63451">
    <property type="entry name" value="LEM domain"/>
    <property type="match status" value="1"/>
</dbReference>
<dbReference type="Gene3D" id="1.10.10.1180">
    <property type="entry name" value="MAN1, winged-helix domain"/>
    <property type="match status" value="1"/>
</dbReference>
<evidence type="ECO:0000256" key="4">
    <source>
        <dbReference type="ARBA" id="ARBA00023136"/>
    </source>
</evidence>
<dbReference type="InterPro" id="IPR041885">
    <property type="entry name" value="MAN1_winged_helix_dom"/>
</dbReference>
<comment type="subcellular location">
    <subcellularLocation>
        <location evidence="1">Nucleus inner membrane</location>
        <topology evidence="1">Multi-pass membrane protein</topology>
    </subcellularLocation>
</comment>
<dbReference type="ExpressionAtlas" id="U3KNB9">
    <property type="expression patterns" value="baseline"/>
</dbReference>
<dbReference type="PROSITE" id="PS50954">
    <property type="entry name" value="LEM"/>
    <property type="match status" value="1"/>
</dbReference>
<dbReference type="InterPro" id="IPR052277">
    <property type="entry name" value="INM_ESCRT-Associated"/>
</dbReference>
<keyword evidence="4" id="KW-0472">Membrane</keyword>
<keyword evidence="2" id="KW-0812">Transmembrane</keyword>
<dbReference type="Proteomes" id="UP000001811">
    <property type="component" value="Chromosome 4"/>
</dbReference>
<dbReference type="AlphaFoldDB" id="U3KNB9"/>
<keyword evidence="3" id="KW-1133">Transmembrane helix</keyword>
<protein>
    <submittedName>
        <fullName evidence="8">LEM domain containing 3</fullName>
    </submittedName>
</protein>
<accession>U3KNB9</accession>
<evidence type="ECO:0000256" key="3">
    <source>
        <dbReference type="ARBA" id="ARBA00022989"/>
    </source>
</evidence>
<dbReference type="InterPro" id="IPR011015">
    <property type="entry name" value="LEM/LEM-like_dom_sf"/>
</dbReference>
<dbReference type="PANTHER" id="PTHR13428:SF10">
    <property type="entry name" value="INNER NUCLEAR MEMBRANE PROTEIN MAN1"/>
    <property type="match status" value="1"/>
</dbReference>
<dbReference type="InterPro" id="IPR035979">
    <property type="entry name" value="RBD_domain_sf"/>
</dbReference>
<evidence type="ECO:0000256" key="6">
    <source>
        <dbReference type="SAM" id="MobiDB-lite"/>
    </source>
</evidence>
<dbReference type="Pfam" id="PF03020">
    <property type="entry name" value="LEM"/>
    <property type="match status" value="1"/>
</dbReference>
<evidence type="ECO:0000313" key="8">
    <source>
        <dbReference type="Ensembl" id="ENSOCUP00000026728.2"/>
    </source>
</evidence>
<dbReference type="FunFam" id="1.10.720.40:FF:000001">
    <property type="entry name" value="LEM domain containing 2, isoform CRA_a"/>
    <property type="match status" value="1"/>
</dbReference>
<dbReference type="PANTHER" id="PTHR13428">
    <property type="entry name" value="INNER NUCLEAR MEMBRANE PROTEIN MAN1 LEM DOMAIN CONTAINING PROTEIN"/>
    <property type="match status" value="1"/>
</dbReference>
<name>U3KNB9_RABIT</name>
<dbReference type="InterPro" id="IPR012677">
    <property type="entry name" value="Nucleotide-bd_a/b_plait_sf"/>
</dbReference>
<dbReference type="SUPFAM" id="SSF54928">
    <property type="entry name" value="RNA-binding domain, RBD"/>
    <property type="match status" value="1"/>
</dbReference>
<reference evidence="8" key="3">
    <citation type="submission" date="2025-09" db="UniProtKB">
        <authorList>
            <consortium name="Ensembl"/>
        </authorList>
    </citation>
    <scope>IDENTIFICATION</scope>
    <source>
        <strain evidence="8">Thorbecke</strain>
    </source>
</reference>
<dbReference type="SMART" id="SM00540">
    <property type="entry name" value="LEM"/>
    <property type="match status" value="1"/>
</dbReference>
<dbReference type="GO" id="GO:0005637">
    <property type="term" value="C:nuclear inner membrane"/>
    <property type="evidence" value="ECO:0007669"/>
    <property type="project" value="UniProtKB-SubCell"/>
</dbReference>
<dbReference type="InterPro" id="IPR034394">
    <property type="entry name" value="Man1_RRM"/>
</dbReference>
<evidence type="ECO:0000256" key="2">
    <source>
        <dbReference type="ARBA" id="ARBA00022692"/>
    </source>
</evidence>
<reference evidence="8" key="2">
    <citation type="submission" date="2025-08" db="UniProtKB">
        <authorList>
            <consortium name="Ensembl"/>
        </authorList>
    </citation>
    <scope>IDENTIFICATION</scope>
    <source>
        <strain evidence="8">Thorbecke</strain>
    </source>
</reference>